<evidence type="ECO:0000313" key="5">
    <source>
        <dbReference type="EMBL" id="ACY48417.1"/>
    </source>
</evidence>
<dbReference type="PANTHER" id="PTHR45641:SF19">
    <property type="entry name" value="NEPHROCYSTIN-3"/>
    <property type="match status" value="1"/>
</dbReference>
<dbReference type="EMBL" id="CP001807">
    <property type="protein sequence ID" value="ACY48417.1"/>
    <property type="molecule type" value="Genomic_DNA"/>
</dbReference>
<organism evidence="5 6">
    <name type="scientific">Rhodothermus marinus (strain ATCC 43812 / DSM 4252 / R-10)</name>
    <name type="common">Rhodothermus obamensis</name>
    <dbReference type="NCBI Taxonomy" id="518766"/>
    <lineage>
        <taxon>Bacteria</taxon>
        <taxon>Pseudomonadati</taxon>
        <taxon>Rhodothermota</taxon>
        <taxon>Rhodothermia</taxon>
        <taxon>Rhodothermales</taxon>
        <taxon>Rhodothermaceae</taxon>
        <taxon>Rhodothermus</taxon>
    </lineage>
</organism>
<keyword evidence="6" id="KW-1185">Reference proteome</keyword>
<keyword evidence="1" id="KW-0677">Repeat</keyword>
<dbReference type="Gene3D" id="1.25.40.10">
    <property type="entry name" value="Tetratricopeptide repeat domain"/>
    <property type="match status" value="1"/>
</dbReference>
<dbReference type="RefSeq" id="WP_012844028.1">
    <property type="nucleotide sequence ID" value="NC_013501.1"/>
</dbReference>
<dbReference type="HOGENOM" id="CLU_1433456_0_0_10"/>
<dbReference type="PROSITE" id="PS50005">
    <property type="entry name" value="TPR"/>
    <property type="match status" value="2"/>
</dbReference>
<evidence type="ECO:0000256" key="1">
    <source>
        <dbReference type="ARBA" id="ARBA00022737"/>
    </source>
</evidence>
<dbReference type="STRING" id="518766.Rmar_1530"/>
<dbReference type="PANTHER" id="PTHR45641">
    <property type="entry name" value="TETRATRICOPEPTIDE REPEAT PROTEIN (AFU_ORTHOLOGUE AFUA_6G03870)"/>
    <property type="match status" value="1"/>
</dbReference>
<sequence length="189" mass="21044">MRRLTVLSLLLGSVLAFAVEAQPADWSTLFVRAMRLKEAGQYAQAIPLAEQALTLAQAQYGPENRSVGLALNLLGQLYTAEGKYDEAEAFLKRALDIYHRWFGAQSPESAGVLNNLGRLYLDRGQPEQAVSVLQEALARFEQAYGPESHRLRYTLELLAEAYQAMNRPDEARRYAARAAQLPPPPQAQQ</sequence>
<evidence type="ECO:0000313" key="6">
    <source>
        <dbReference type="Proteomes" id="UP000002221"/>
    </source>
</evidence>
<dbReference type="SMART" id="SM00028">
    <property type="entry name" value="TPR"/>
    <property type="match status" value="4"/>
</dbReference>
<dbReference type="AlphaFoldDB" id="D0MIV9"/>
<dbReference type="eggNOG" id="COG0457">
    <property type="taxonomic scope" value="Bacteria"/>
</dbReference>
<evidence type="ECO:0000256" key="3">
    <source>
        <dbReference type="PROSITE-ProRule" id="PRU00339"/>
    </source>
</evidence>
<proteinExistence type="predicted"/>
<dbReference type="Pfam" id="PF13424">
    <property type="entry name" value="TPR_12"/>
    <property type="match status" value="2"/>
</dbReference>
<keyword evidence="4" id="KW-0732">Signal</keyword>
<keyword evidence="2 3" id="KW-0802">TPR repeat</keyword>
<protein>
    <submittedName>
        <fullName evidence="5">Tetratricopeptide TPR_2 repeat protein</fullName>
    </submittedName>
</protein>
<feature type="signal peptide" evidence="4">
    <location>
        <begin position="1"/>
        <end position="18"/>
    </location>
</feature>
<dbReference type="InterPro" id="IPR011990">
    <property type="entry name" value="TPR-like_helical_dom_sf"/>
</dbReference>
<feature type="repeat" description="TPR" evidence="3">
    <location>
        <begin position="110"/>
        <end position="143"/>
    </location>
</feature>
<evidence type="ECO:0000256" key="4">
    <source>
        <dbReference type="SAM" id="SignalP"/>
    </source>
</evidence>
<dbReference type="SUPFAM" id="SSF48452">
    <property type="entry name" value="TPR-like"/>
    <property type="match status" value="1"/>
</dbReference>
<name>D0MIV9_RHOM4</name>
<dbReference type="Proteomes" id="UP000002221">
    <property type="component" value="Chromosome"/>
</dbReference>
<accession>D0MIV9</accession>
<feature type="chain" id="PRO_5003011397" evidence="4">
    <location>
        <begin position="19"/>
        <end position="189"/>
    </location>
</feature>
<dbReference type="KEGG" id="rmr:Rmar_1530"/>
<evidence type="ECO:0000256" key="2">
    <source>
        <dbReference type="ARBA" id="ARBA00022803"/>
    </source>
</evidence>
<gene>
    <name evidence="5" type="ordered locus">Rmar_1530</name>
</gene>
<dbReference type="InterPro" id="IPR019734">
    <property type="entry name" value="TPR_rpt"/>
</dbReference>
<feature type="repeat" description="TPR" evidence="3">
    <location>
        <begin position="68"/>
        <end position="101"/>
    </location>
</feature>
<reference evidence="5 6" key="1">
    <citation type="journal article" date="2009" name="Stand. Genomic Sci.">
        <title>Complete genome sequence of Rhodothermus marinus type strain (R-10).</title>
        <authorList>
            <person name="Nolan M."/>
            <person name="Tindall B.J."/>
            <person name="Pomrenke H."/>
            <person name="Lapidus A."/>
            <person name="Copeland A."/>
            <person name="Glavina Del Rio T."/>
            <person name="Lucas S."/>
            <person name="Chen F."/>
            <person name="Tice H."/>
            <person name="Cheng J.F."/>
            <person name="Saunders E."/>
            <person name="Han C."/>
            <person name="Bruce D."/>
            <person name="Goodwin L."/>
            <person name="Chain P."/>
            <person name="Pitluck S."/>
            <person name="Ovchinikova G."/>
            <person name="Pati A."/>
            <person name="Ivanova N."/>
            <person name="Mavromatis K."/>
            <person name="Chen A."/>
            <person name="Palaniappan K."/>
            <person name="Land M."/>
            <person name="Hauser L."/>
            <person name="Chang Y.J."/>
            <person name="Jeffries C.D."/>
            <person name="Brettin T."/>
            <person name="Goker M."/>
            <person name="Bristow J."/>
            <person name="Eisen J.A."/>
            <person name="Markowitz V."/>
            <person name="Hugenholtz P."/>
            <person name="Kyrpides N.C."/>
            <person name="Klenk H.P."/>
            <person name="Detter J.C."/>
        </authorList>
    </citation>
    <scope>NUCLEOTIDE SEQUENCE [LARGE SCALE GENOMIC DNA]</scope>
    <source>
        <strain evidence="6">ATCC 43812 / DSM 4252 / R-10</strain>
    </source>
</reference>